<dbReference type="CDD" id="cd08432">
    <property type="entry name" value="PBP2_GcdR_TrpI_HvrB_AmpR_like"/>
    <property type="match status" value="1"/>
</dbReference>
<keyword evidence="2" id="KW-0805">Transcription regulation</keyword>
<comment type="caution">
    <text evidence="6">The sequence shown here is derived from an EMBL/GenBank/DDBJ whole genome shotgun (WGS) entry which is preliminary data.</text>
</comment>
<proteinExistence type="inferred from homology"/>
<dbReference type="Pfam" id="PF03466">
    <property type="entry name" value="LysR_substrate"/>
    <property type="match status" value="1"/>
</dbReference>
<keyword evidence="3" id="KW-0238">DNA-binding</keyword>
<evidence type="ECO:0000313" key="6">
    <source>
        <dbReference type="EMBL" id="MDY0883327.1"/>
    </source>
</evidence>
<evidence type="ECO:0000256" key="1">
    <source>
        <dbReference type="ARBA" id="ARBA00009437"/>
    </source>
</evidence>
<dbReference type="Pfam" id="PF00126">
    <property type="entry name" value="HTH_1"/>
    <property type="match status" value="1"/>
</dbReference>
<dbReference type="Proteomes" id="UP001279642">
    <property type="component" value="Unassembled WGS sequence"/>
</dbReference>
<dbReference type="NCBIfam" id="NF008352">
    <property type="entry name" value="PRK11139.1"/>
    <property type="match status" value="1"/>
</dbReference>
<sequence>MAERLPSLPALRVFEAAGRLLSFTRAAMELNVTQAAVSHQIRSLEDQLGQPLFERTTRRLALTAAGERLLPAASAAFGTLERAIADLRRAKAQLSITTTPFFGARWLAPRLGRFAARHPEIEISVRHTTMMLDLGAERIDLAIRTGRGQWPGLEATLIAPLTMVPVAAPSYIEGLALRKFADMSRAILLHDETREEWAEWLSIAGLDPAWAQQGPVFDDEHVLIAAVISGQGVALVLRNLVEKEIAAGQLVPVFDLTIGEGWGYYLVHQFGMAKLAKVAAFRDFVLREAVAEK</sequence>
<dbReference type="EMBL" id="JAXCLW010000002">
    <property type="protein sequence ID" value="MDY0883327.1"/>
    <property type="molecule type" value="Genomic_DNA"/>
</dbReference>
<dbReference type="PROSITE" id="PS50931">
    <property type="entry name" value="HTH_LYSR"/>
    <property type="match status" value="1"/>
</dbReference>
<accession>A0ABU5EBS9</accession>
<dbReference type="Gene3D" id="3.40.190.10">
    <property type="entry name" value="Periplasmic binding protein-like II"/>
    <property type="match status" value="2"/>
</dbReference>
<dbReference type="PANTHER" id="PTHR30537:SF26">
    <property type="entry name" value="GLYCINE CLEAVAGE SYSTEM TRANSCRIPTIONAL ACTIVATOR"/>
    <property type="match status" value="1"/>
</dbReference>
<protein>
    <submittedName>
        <fullName evidence="6">Transcriptional regulator GcvA</fullName>
    </submittedName>
</protein>
<comment type="similarity">
    <text evidence="1">Belongs to the LysR transcriptional regulatory family.</text>
</comment>
<name>A0ABU5EBS9_9PROT</name>
<keyword evidence="7" id="KW-1185">Reference proteome</keyword>
<dbReference type="InterPro" id="IPR000847">
    <property type="entry name" value="LysR_HTH_N"/>
</dbReference>
<evidence type="ECO:0000256" key="3">
    <source>
        <dbReference type="ARBA" id="ARBA00023125"/>
    </source>
</evidence>
<dbReference type="InterPro" id="IPR005119">
    <property type="entry name" value="LysR_subst-bd"/>
</dbReference>
<dbReference type="InterPro" id="IPR036390">
    <property type="entry name" value="WH_DNA-bd_sf"/>
</dbReference>
<gene>
    <name evidence="6" type="primary">gcvA</name>
    <name evidence="6" type="ORF">SMD27_10765</name>
</gene>
<feature type="domain" description="HTH lysR-type" evidence="5">
    <location>
        <begin position="6"/>
        <end position="63"/>
    </location>
</feature>
<keyword evidence="4" id="KW-0804">Transcription</keyword>
<evidence type="ECO:0000256" key="2">
    <source>
        <dbReference type="ARBA" id="ARBA00023015"/>
    </source>
</evidence>
<dbReference type="SUPFAM" id="SSF46785">
    <property type="entry name" value="Winged helix' DNA-binding domain"/>
    <property type="match status" value="1"/>
</dbReference>
<dbReference type="RefSeq" id="WP_320508365.1">
    <property type="nucleotide sequence ID" value="NZ_JAXCLW010000002.1"/>
</dbReference>
<dbReference type="Gene3D" id="1.10.10.10">
    <property type="entry name" value="Winged helix-like DNA-binding domain superfamily/Winged helix DNA-binding domain"/>
    <property type="match status" value="1"/>
</dbReference>
<dbReference type="SUPFAM" id="SSF53850">
    <property type="entry name" value="Periplasmic binding protein-like II"/>
    <property type="match status" value="1"/>
</dbReference>
<evidence type="ECO:0000259" key="5">
    <source>
        <dbReference type="PROSITE" id="PS50931"/>
    </source>
</evidence>
<dbReference type="PRINTS" id="PR00039">
    <property type="entry name" value="HTHLYSR"/>
</dbReference>
<evidence type="ECO:0000313" key="7">
    <source>
        <dbReference type="Proteomes" id="UP001279642"/>
    </source>
</evidence>
<reference evidence="6 7" key="1">
    <citation type="journal article" date="2016" name="Antonie Van Leeuwenhoek">
        <title>Dongia soli sp. nov., isolated from soil from Dokdo, Korea.</title>
        <authorList>
            <person name="Kim D.U."/>
            <person name="Lee H."/>
            <person name="Kim H."/>
            <person name="Kim S.G."/>
            <person name="Ka J.O."/>
        </authorList>
    </citation>
    <scope>NUCLEOTIDE SEQUENCE [LARGE SCALE GENOMIC DNA]</scope>
    <source>
        <strain evidence="6 7">D78</strain>
    </source>
</reference>
<dbReference type="PANTHER" id="PTHR30537">
    <property type="entry name" value="HTH-TYPE TRANSCRIPTIONAL REGULATOR"/>
    <property type="match status" value="1"/>
</dbReference>
<dbReference type="InterPro" id="IPR058163">
    <property type="entry name" value="LysR-type_TF_proteobact-type"/>
</dbReference>
<evidence type="ECO:0000256" key="4">
    <source>
        <dbReference type="ARBA" id="ARBA00023163"/>
    </source>
</evidence>
<organism evidence="6 7">
    <name type="scientific">Dongia soli</name>
    <dbReference type="NCBI Taxonomy" id="600628"/>
    <lineage>
        <taxon>Bacteria</taxon>
        <taxon>Pseudomonadati</taxon>
        <taxon>Pseudomonadota</taxon>
        <taxon>Alphaproteobacteria</taxon>
        <taxon>Rhodospirillales</taxon>
        <taxon>Dongiaceae</taxon>
        <taxon>Dongia</taxon>
    </lineage>
</organism>
<dbReference type="InterPro" id="IPR036388">
    <property type="entry name" value="WH-like_DNA-bd_sf"/>
</dbReference>